<keyword evidence="4" id="KW-1185">Reference proteome</keyword>
<protein>
    <submittedName>
        <fullName evidence="2">Uncharacterized protein</fullName>
    </submittedName>
</protein>
<name>A0A9P1DRC7_9DINO</name>
<dbReference type="EMBL" id="CAMXCT020006124">
    <property type="protein sequence ID" value="CAL1167359.1"/>
    <property type="molecule type" value="Genomic_DNA"/>
</dbReference>
<keyword evidence="1" id="KW-1133">Transmembrane helix</keyword>
<comment type="caution">
    <text evidence="2">The sequence shown here is derived from an EMBL/GenBank/DDBJ whole genome shotgun (WGS) entry which is preliminary data.</text>
</comment>
<gene>
    <name evidence="2" type="ORF">C1SCF055_LOCUS38916</name>
</gene>
<proteinExistence type="predicted"/>
<evidence type="ECO:0000256" key="1">
    <source>
        <dbReference type="SAM" id="Phobius"/>
    </source>
</evidence>
<reference evidence="2" key="1">
    <citation type="submission" date="2022-10" db="EMBL/GenBank/DDBJ databases">
        <authorList>
            <person name="Chen Y."/>
            <person name="Dougan E. K."/>
            <person name="Chan C."/>
            <person name="Rhodes N."/>
            <person name="Thang M."/>
        </authorList>
    </citation>
    <scope>NUCLEOTIDE SEQUENCE</scope>
</reference>
<dbReference type="EMBL" id="CAMXCT010006124">
    <property type="protein sequence ID" value="CAI4013984.1"/>
    <property type="molecule type" value="Genomic_DNA"/>
</dbReference>
<feature type="transmembrane region" description="Helical" evidence="1">
    <location>
        <begin position="34"/>
        <end position="57"/>
    </location>
</feature>
<sequence>MSAVETPEVTLPTLEDLGFYVNYWSATVDGLLEVYGITSLVRLQFAMAVGTVMLVAFEQWRLSRRTDKQLRAAGLLPPLEVEKHGTGIPSDDNLMSSGVLRMRARENQLAAQKAVQEQARELLQQMEVGALLEVPESRAFHLDFGILRI</sequence>
<keyword evidence="1" id="KW-0812">Transmembrane</keyword>
<dbReference type="AlphaFoldDB" id="A0A9P1DRC7"/>
<reference evidence="3 4" key="2">
    <citation type="submission" date="2024-05" db="EMBL/GenBank/DDBJ databases">
        <authorList>
            <person name="Chen Y."/>
            <person name="Shah S."/>
            <person name="Dougan E. K."/>
            <person name="Thang M."/>
            <person name="Chan C."/>
        </authorList>
    </citation>
    <scope>NUCLEOTIDE SEQUENCE [LARGE SCALE GENOMIC DNA]</scope>
</reference>
<accession>A0A9P1DRC7</accession>
<dbReference type="Proteomes" id="UP001152797">
    <property type="component" value="Unassembled WGS sequence"/>
</dbReference>
<organism evidence="2">
    <name type="scientific">Cladocopium goreaui</name>
    <dbReference type="NCBI Taxonomy" id="2562237"/>
    <lineage>
        <taxon>Eukaryota</taxon>
        <taxon>Sar</taxon>
        <taxon>Alveolata</taxon>
        <taxon>Dinophyceae</taxon>
        <taxon>Suessiales</taxon>
        <taxon>Symbiodiniaceae</taxon>
        <taxon>Cladocopium</taxon>
    </lineage>
</organism>
<evidence type="ECO:0000313" key="2">
    <source>
        <dbReference type="EMBL" id="CAI4013984.1"/>
    </source>
</evidence>
<dbReference type="EMBL" id="CAMXCT030006124">
    <property type="protein sequence ID" value="CAL4801296.1"/>
    <property type="molecule type" value="Genomic_DNA"/>
</dbReference>
<evidence type="ECO:0000313" key="3">
    <source>
        <dbReference type="EMBL" id="CAL4801296.1"/>
    </source>
</evidence>
<keyword evidence="1" id="KW-0472">Membrane</keyword>
<evidence type="ECO:0000313" key="4">
    <source>
        <dbReference type="Proteomes" id="UP001152797"/>
    </source>
</evidence>